<dbReference type="Gene3D" id="2.30.30.180">
    <property type="entry name" value="Ribosome maturation factor RimP, C-terminal domain"/>
    <property type="match status" value="1"/>
</dbReference>
<dbReference type="Gene3D" id="3.30.300.70">
    <property type="entry name" value="RimP-like superfamily, N-terminal"/>
    <property type="match status" value="1"/>
</dbReference>
<sequence length="192" mass="21306">MLSITGICLADSGLQKAVADWAHVAQFLFVARAKSPGELIVAKESLLNELLGPVVESMGYTFWGLEYLSQGKDTVLRVFIDHENGITVDDCAAVSRQISSVMDVEDPISQVYNLEVSSPGMDRPVFTLEQYASLAGNIIDVRLRMAFDGRRKFKGQLIGVEQEDIVLRVDDNEYLLPIELIEKANVVPQFKD</sequence>
<dbReference type="InterPro" id="IPR035956">
    <property type="entry name" value="RimP_N_sf"/>
</dbReference>
<name>A0A1N7IZE3_9GAMM</name>
<dbReference type="InterPro" id="IPR036847">
    <property type="entry name" value="RimP_C_sf"/>
</dbReference>
<dbReference type="SUPFAM" id="SSF75420">
    <property type="entry name" value="YhbC-like, N-terminal domain"/>
    <property type="match status" value="1"/>
</dbReference>
<protein>
    <recommendedName>
        <fullName evidence="3">Ribosome maturation factor RimP</fullName>
    </recommendedName>
</protein>
<evidence type="ECO:0000313" key="7">
    <source>
        <dbReference type="Proteomes" id="UP000185639"/>
    </source>
</evidence>
<feature type="domain" description="Ribosome maturation factor RimP C-terminal" evidence="5">
    <location>
        <begin position="126"/>
        <end position="190"/>
    </location>
</feature>
<dbReference type="NCBIfam" id="NF000927">
    <property type="entry name" value="PRK00092.1-1"/>
    <property type="match status" value="1"/>
</dbReference>
<dbReference type="Pfam" id="PF17384">
    <property type="entry name" value="DUF150_C"/>
    <property type="match status" value="1"/>
</dbReference>
<keyword evidence="2 3" id="KW-0690">Ribosome biogenesis</keyword>
<dbReference type="InterPro" id="IPR028989">
    <property type="entry name" value="RimP_N"/>
</dbReference>
<dbReference type="Pfam" id="PF02576">
    <property type="entry name" value="RimP_N"/>
    <property type="match status" value="1"/>
</dbReference>
<dbReference type="EMBL" id="FTOH01000001">
    <property type="protein sequence ID" value="SIS42387.1"/>
    <property type="molecule type" value="Genomic_DNA"/>
</dbReference>
<keyword evidence="7" id="KW-1185">Reference proteome</keyword>
<evidence type="ECO:0000313" key="6">
    <source>
        <dbReference type="EMBL" id="SIS42387.1"/>
    </source>
</evidence>
<dbReference type="GO" id="GO:0006412">
    <property type="term" value="P:translation"/>
    <property type="evidence" value="ECO:0007669"/>
    <property type="project" value="TreeGrafter"/>
</dbReference>
<evidence type="ECO:0000259" key="5">
    <source>
        <dbReference type="Pfam" id="PF17384"/>
    </source>
</evidence>
<dbReference type="PANTHER" id="PTHR33867:SF1">
    <property type="entry name" value="RIBOSOME MATURATION FACTOR RIMP"/>
    <property type="match status" value="1"/>
</dbReference>
<dbReference type="STRING" id="484498.SAMN05421686_101179"/>
<proteinExistence type="inferred from homology"/>
<reference evidence="7" key="1">
    <citation type="submission" date="2017-01" db="EMBL/GenBank/DDBJ databases">
        <authorList>
            <person name="Varghese N."/>
            <person name="Submissions S."/>
        </authorList>
    </citation>
    <scope>NUCLEOTIDE SEQUENCE [LARGE SCALE GENOMIC DNA]</scope>
    <source>
        <strain evidence="7">DSM 24913</strain>
    </source>
</reference>
<evidence type="ECO:0000259" key="4">
    <source>
        <dbReference type="Pfam" id="PF02576"/>
    </source>
</evidence>
<accession>A0A1N7IZE3</accession>
<dbReference type="PANTHER" id="PTHR33867">
    <property type="entry name" value="RIBOSOME MATURATION FACTOR RIMP"/>
    <property type="match status" value="1"/>
</dbReference>
<dbReference type="GO" id="GO:0005829">
    <property type="term" value="C:cytosol"/>
    <property type="evidence" value="ECO:0007669"/>
    <property type="project" value="TreeGrafter"/>
</dbReference>
<dbReference type="AlphaFoldDB" id="A0A1N7IZE3"/>
<evidence type="ECO:0000256" key="1">
    <source>
        <dbReference type="ARBA" id="ARBA00022490"/>
    </source>
</evidence>
<dbReference type="CDD" id="cd01734">
    <property type="entry name" value="YlxS_C"/>
    <property type="match status" value="1"/>
</dbReference>
<keyword evidence="1 3" id="KW-0963">Cytoplasm</keyword>
<dbReference type="FunFam" id="3.30.300.70:FF:000001">
    <property type="entry name" value="Ribosome maturation factor RimP"/>
    <property type="match status" value="1"/>
</dbReference>
<evidence type="ECO:0000256" key="3">
    <source>
        <dbReference type="HAMAP-Rule" id="MF_01077"/>
    </source>
</evidence>
<dbReference type="SUPFAM" id="SSF74942">
    <property type="entry name" value="YhbC-like, C-terminal domain"/>
    <property type="match status" value="1"/>
</dbReference>
<dbReference type="GO" id="GO:0000028">
    <property type="term" value="P:ribosomal small subunit assembly"/>
    <property type="evidence" value="ECO:0007669"/>
    <property type="project" value="TreeGrafter"/>
</dbReference>
<feature type="domain" description="Ribosome maturation factor RimP N-terminal" evidence="4">
    <location>
        <begin position="50"/>
        <end position="122"/>
    </location>
</feature>
<gene>
    <name evidence="3" type="primary">rimP</name>
    <name evidence="6" type="ORF">SAMN05421686_101179</name>
</gene>
<comment type="function">
    <text evidence="3">Required for maturation of 30S ribosomal subunits.</text>
</comment>
<dbReference type="InterPro" id="IPR028998">
    <property type="entry name" value="RimP_C"/>
</dbReference>
<comment type="similarity">
    <text evidence="3">Belongs to the RimP family.</text>
</comment>
<evidence type="ECO:0000256" key="2">
    <source>
        <dbReference type="ARBA" id="ARBA00022517"/>
    </source>
</evidence>
<dbReference type="HAMAP" id="MF_01077">
    <property type="entry name" value="RimP"/>
    <property type="match status" value="1"/>
</dbReference>
<comment type="subcellular location">
    <subcellularLocation>
        <location evidence="3">Cytoplasm</location>
    </subcellularLocation>
</comment>
<dbReference type="InterPro" id="IPR003728">
    <property type="entry name" value="Ribosome_maturation_RimP"/>
</dbReference>
<dbReference type="Proteomes" id="UP000185639">
    <property type="component" value="Unassembled WGS sequence"/>
</dbReference>
<organism evidence="6 7">
    <name type="scientific">Thalassolituus maritimus</name>
    <dbReference type="NCBI Taxonomy" id="484498"/>
    <lineage>
        <taxon>Bacteria</taxon>
        <taxon>Pseudomonadati</taxon>
        <taxon>Pseudomonadota</taxon>
        <taxon>Gammaproteobacteria</taxon>
        <taxon>Oceanospirillales</taxon>
        <taxon>Oceanospirillaceae</taxon>
        <taxon>Thalassolituus</taxon>
    </lineage>
</organism>